<accession>A0A177BZG4</accession>
<dbReference type="GeneID" id="28760364"/>
<evidence type="ECO:0000256" key="3">
    <source>
        <dbReference type="ARBA" id="ARBA00022827"/>
    </source>
</evidence>
<organism evidence="8 9">
    <name type="scientific">Paraphaeosphaeria sporulosa</name>
    <dbReference type="NCBI Taxonomy" id="1460663"/>
    <lineage>
        <taxon>Eukaryota</taxon>
        <taxon>Fungi</taxon>
        <taxon>Dikarya</taxon>
        <taxon>Ascomycota</taxon>
        <taxon>Pezizomycotina</taxon>
        <taxon>Dothideomycetes</taxon>
        <taxon>Pleosporomycetidae</taxon>
        <taxon>Pleosporales</taxon>
        <taxon>Massarineae</taxon>
        <taxon>Didymosphaeriaceae</taxon>
        <taxon>Paraphaeosphaeria</taxon>
    </lineage>
</organism>
<gene>
    <name evidence="8" type="ORF">CC84DRAFT_1154297</name>
</gene>
<evidence type="ECO:0000256" key="4">
    <source>
        <dbReference type="ARBA" id="ARBA00023002"/>
    </source>
</evidence>
<evidence type="ECO:0000313" key="9">
    <source>
        <dbReference type="Proteomes" id="UP000077069"/>
    </source>
</evidence>
<protein>
    <submittedName>
        <fullName evidence="8">Salicylate hydroxylase-like protein</fullName>
    </submittedName>
</protein>
<dbReference type="Pfam" id="PF01494">
    <property type="entry name" value="FAD_binding_3"/>
    <property type="match status" value="1"/>
</dbReference>
<feature type="chain" id="PRO_5008057574" evidence="6">
    <location>
        <begin position="21"/>
        <end position="443"/>
    </location>
</feature>
<keyword evidence="6" id="KW-0732">Signal</keyword>
<dbReference type="AlphaFoldDB" id="A0A177BZG4"/>
<dbReference type="SUPFAM" id="SSF54373">
    <property type="entry name" value="FAD-linked reductases, C-terminal domain"/>
    <property type="match status" value="1"/>
</dbReference>
<dbReference type="InterPro" id="IPR002938">
    <property type="entry name" value="FAD-bd"/>
</dbReference>
<dbReference type="RefSeq" id="XP_018031289.1">
    <property type="nucleotide sequence ID" value="XM_018176878.1"/>
</dbReference>
<dbReference type="FunFam" id="3.50.50.60:FF:000115">
    <property type="entry name" value="Salicylate hydroxylase, putative"/>
    <property type="match status" value="1"/>
</dbReference>
<dbReference type="SUPFAM" id="SSF51905">
    <property type="entry name" value="FAD/NAD(P)-binding domain"/>
    <property type="match status" value="1"/>
</dbReference>
<dbReference type="PRINTS" id="PR00420">
    <property type="entry name" value="RNGMNOXGNASE"/>
</dbReference>
<dbReference type="InterPro" id="IPR036188">
    <property type="entry name" value="FAD/NAD-bd_sf"/>
</dbReference>
<evidence type="ECO:0000256" key="2">
    <source>
        <dbReference type="ARBA" id="ARBA00022630"/>
    </source>
</evidence>
<dbReference type="Proteomes" id="UP000077069">
    <property type="component" value="Unassembled WGS sequence"/>
</dbReference>
<evidence type="ECO:0000259" key="7">
    <source>
        <dbReference type="Pfam" id="PF01494"/>
    </source>
</evidence>
<name>A0A177BZG4_9PLEO</name>
<dbReference type="GO" id="GO:0004497">
    <property type="term" value="F:monooxygenase activity"/>
    <property type="evidence" value="ECO:0007669"/>
    <property type="project" value="UniProtKB-KW"/>
</dbReference>
<evidence type="ECO:0000256" key="5">
    <source>
        <dbReference type="ARBA" id="ARBA00023033"/>
    </source>
</evidence>
<keyword evidence="5" id="KW-0503">Monooxygenase</keyword>
<dbReference type="OrthoDB" id="16820at2759"/>
<evidence type="ECO:0000313" key="8">
    <source>
        <dbReference type="EMBL" id="OAG00924.1"/>
    </source>
</evidence>
<reference evidence="8 9" key="1">
    <citation type="submission" date="2016-05" db="EMBL/GenBank/DDBJ databases">
        <title>Comparative analysis of secretome profiles of manganese(II)-oxidizing ascomycete fungi.</title>
        <authorList>
            <consortium name="DOE Joint Genome Institute"/>
            <person name="Zeiner C.A."/>
            <person name="Purvine S.O."/>
            <person name="Zink E.M."/>
            <person name="Wu S."/>
            <person name="Pasa-Tolic L."/>
            <person name="Chaput D.L."/>
            <person name="Haridas S."/>
            <person name="Grigoriev I.V."/>
            <person name="Santelli C.M."/>
            <person name="Hansel C.M."/>
        </authorList>
    </citation>
    <scope>NUCLEOTIDE SEQUENCE [LARGE SCALE GENOMIC DNA]</scope>
    <source>
        <strain evidence="8 9">AP3s5-JAC2a</strain>
    </source>
</reference>
<sequence length="443" mass="49043">MPRELSILIVGAGLSGLATAIQCALSGHSVTVLEAARELAEIGAGLQLTPNATRLLLSWGVYDRIHSPCEPATCTVYDYKGTVLAHEDGFDANCRRKYGAPFADCHRVDLQQALVKRARELGVEVVLGARVVGLEFDLIPEGGEGDADDGRRQAQVKGEDGRIWEVDLVVAADGLWSACRSVLLGRRDAPLPTGDLAYRIVLKEEQIAELDPQLRDMVRTPGVRFWVGPEAHVVAYSMRGGSMYNVVLLVPDDLEEGVARAEGSTAEMRALFEGWDPVLTQLLSRVDKVDKWKLMHREELPSWVNEQNNLVLVGDACHPMLPYLAQGANSSIEDGAVLGLLLSPSNNFTSASQLPTTLQLFQTLRKARGEAIARETFKQRKDFHMRDGKEREERDRVFAEWRGRGEELERSGVEFPSRWTCPVVQPWLYGYDAVREVEGAIGR</sequence>
<dbReference type="InParanoid" id="A0A177BZG4"/>
<dbReference type="InterPro" id="IPR050493">
    <property type="entry name" value="FAD-dep_Monooxygenase_BioMet"/>
</dbReference>
<feature type="domain" description="FAD-binding" evidence="7">
    <location>
        <begin position="5"/>
        <end position="343"/>
    </location>
</feature>
<keyword evidence="9" id="KW-1185">Reference proteome</keyword>
<evidence type="ECO:0000256" key="1">
    <source>
        <dbReference type="ARBA" id="ARBA00007992"/>
    </source>
</evidence>
<proteinExistence type="inferred from homology"/>
<keyword evidence="4" id="KW-0560">Oxidoreductase</keyword>
<evidence type="ECO:0000256" key="6">
    <source>
        <dbReference type="SAM" id="SignalP"/>
    </source>
</evidence>
<comment type="similarity">
    <text evidence="1">Belongs to the paxM FAD-dependent monooxygenase family.</text>
</comment>
<feature type="signal peptide" evidence="6">
    <location>
        <begin position="1"/>
        <end position="20"/>
    </location>
</feature>
<dbReference type="Gene3D" id="3.50.50.60">
    <property type="entry name" value="FAD/NAD(P)-binding domain"/>
    <property type="match status" value="1"/>
</dbReference>
<dbReference type="STRING" id="1460663.A0A177BZG4"/>
<dbReference type="GO" id="GO:0071949">
    <property type="term" value="F:FAD binding"/>
    <property type="evidence" value="ECO:0007669"/>
    <property type="project" value="InterPro"/>
</dbReference>
<dbReference type="PANTHER" id="PTHR13789">
    <property type="entry name" value="MONOOXYGENASE"/>
    <property type="match status" value="1"/>
</dbReference>
<keyword evidence="2" id="KW-0285">Flavoprotein</keyword>
<keyword evidence="3" id="KW-0274">FAD</keyword>
<dbReference type="EMBL" id="KV441558">
    <property type="protein sequence ID" value="OAG00924.1"/>
    <property type="molecule type" value="Genomic_DNA"/>
</dbReference>
<dbReference type="PANTHER" id="PTHR13789:SF238">
    <property type="entry name" value="PUTATIVE (AFU_ORTHOLOGUE AFUA_2G01680)-RELATED"/>
    <property type="match status" value="1"/>
</dbReference>